<evidence type="ECO:0000256" key="6">
    <source>
        <dbReference type="SAM" id="MobiDB-lite"/>
    </source>
</evidence>
<dbReference type="Gene3D" id="1.25.40.20">
    <property type="entry name" value="Ankyrin repeat-containing domain"/>
    <property type="match status" value="1"/>
</dbReference>
<proteinExistence type="inferred from homology"/>
<evidence type="ECO:0000256" key="2">
    <source>
        <dbReference type="ARBA" id="ARBA00022618"/>
    </source>
</evidence>
<comment type="similarity">
    <text evidence="1">Belongs to the ANKLE2 family.</text>
</comment>
<evidence type="ECO:0000256" key="5">
    <source>
        <dbReference type="PROSITE-ProRule" id="PRU00023"/>
    </source>
</evidence>
<dbReference type="SUPFAM" id="SSF48403">
    <property type="entry name" value="Ankyrin repeat"/>
    <property type="match status" value="1"/>
</dbReference>
<sequence>MDAGDSHNITQTSPINNTSPIFAVYYPDDMKNSPRVFYQSVKEATKFANSPEGRSRGARFRRFGNSSEATNFFESGDCQVPLLKADSNSAASDPVVAFSSVSRIDMNKLKKVIETDSLTEFLVLADVNPRYLINTSGDTAAIVQEGFRFNSLHIAAQNGSALIADHILLLISDTEYLIKLYGTNEVDANLRKENILISYLNTPDKGNGDTPLHIAAKWGHVEVARIIASYHQSIRSLKNKNGETPLDVLCSRYSGDNKEELSRQLRIVLDSYYVALYRSCDHSAPSRFVVSSFYPLKSFTPSIIPPLDFPLSPILSSFVLTAVVGPFDSEKNAMKFEKKWKGQGLDGRRKDFERGAEKVGREMASEVGVQWAESWPFHSEPIDIKSNYGLEVMEKHLKSIVYGDEKNEEKEVDREEDYEDAREEWTNEGSNSELLSWTEEDSLGSLYTKMQSLNMNDANESDNSEEAMEENKEEELDWSLEGFATPPSSPPPLFLNELPTKLDNDLYEVISSVADSELCHYPLIRRFISSMNGLDRSMKLSLPSLTSPRYWGNSGRSRLIKRSDVIHDEQSPKICSPNDFVASTPPRRPHHFPIVRRGPLYGQL</sequence>
<comment type="caution">
    <text evidence="8">The sequence shown here is derived from an EMBL/GenBank/DDBJ whole genome shotgun (WGS) entry which is preliminary data.</text>
</comment>
<keyword evidence="2" id="KW-0132">Cell division</keyword>
<evidence type="ECO:0000313" key="9">
    <source>
        <dbReference type="Proteomes" id="UP001432322"/>
    </source>
</evidence>
<gene>
    <name evidence="8" type="ORF">PFISCL1PPCAC_15456</name>
</gene>
<dbReference type="InterPro" id="IPR036770">
    <property type="entry name" value="Ankyrin_rpt-contain_sf"/>
</dbReference>
<dbReference type="GO" id="GO:0051301">
    <property type="term" value="P:cell division"/>
    <property type="evidence" value="ECO:0007669"/>
    <property type="project" value="UniProtKB-KW"/>
</dbReference>
<evidence type="ECO:0000259" key="7">
    <source>
        <dbReference type="Pfam" id="PF24567"/>
    </source>
</evidence>
<keyword evidence="4" id="KW-0131">Cell cycle</keyword>
<dbReference type="GO" id="GO:0051721">
    <property type="term" value="F:protein phosphatase 2A binding"/>
    <property type="evidence" value="ECO:0007669"/>
    <property type="project" value="TreeGrafter"/>
</dbReference>
<feature type="repeat" description="ANK" evidence="5">
    <location>
        <begin position="207"/>
        <end position="239"/>
    </location>
</feature>
<dbReference type="AlphaFoldDB" id="A0AAV5W2L1"/>
<evidence type="ECO:0000313" key="8">
    <source>
        <dbReference type="EMBL" id="GMT24159.1"/>
    </source>
</evidence>
<name>A0AAV5W2L1_9BILA</name>
<dbReference type="Pfam" id="PF24567">
    <property type="entry name" value="ANKLE2_3rd"/>
    <property type="match status" value="1"/>
</dbReference>
<evidence type="ECO:0000256" key="1">
    <source>
        <dbReference type="ARBA" id="ARBA00007597"/>
    </source>
</evidence>
<feature type="region of interest" description="Disordered" evidence="6">
    <location>
        <begin position="405"/>
        <end position="431"/>
    </location>
</feature>
<dbReference type="Pfam" id="PF12796">
    <property type="entry name" value="Ank_2"/>
    <property type="match status" value="1"/>
</dbReference>
<dbReference type="InterPro" id="IPR002110">
    <property type="entry name" value="Ankyrin_rpt"/>
</dbReference>
<feature type="domain" description="ANKLE2 third alpha/beta" evidence="7">
    <location>
        <begin position="272"/>
        <end position="373"/>
    </location>
</feature>
<keyword evidence="3 5" id="KW-0040">ANK repeat</keyword>
<evidence type="ECO:0000256" key="3">
    <source>
        <dbReference type="ARBA" id="ARBA00023043"/>
    </source>
</evidence>
<protein>
    <recommendedName>
        <fullName evidence="7">ANKLE2 third alpha/beta domain-containing protein</fullName>
    </recommendedName>
</protein>
<reference evidence="8" key="1">
    <citation type="submission" date="2023-10" db="EMBL/GenBank/DDBJ databases">
        <title>Genome assembly of Pristionchus species.</title>
        <authorList>
            <person name="Yoshida K."/>
            <person name="Sommer R.J."/>
        </authorList>
    </citation>
    <scope>NUCLEOTIDE SEQUENCE</scope>
    <source>
        <strain evidence="8">RS5133</strain>
    </source>
</reference>
<dbReference type="PANTHER" id="PTHR12349">
    <property type="entry name" value="ANKYRIN REPEAT AND LEM DOMAIN-CONTAINING PROTEIN 2"/>
    <property type="match status" value="1"/>
</dbReference>
<dbReference type="PROSITE" id="PS50088">
    <property type="entry name" value="ANK_REPEAT"/>
    <property type="match status" value="1"/>
</dbReference>
<dbReference type="GO" id="GO:0005783">
    <property type="term" value="C:endoplasmic reticulum"/>
    <property type="evidence" value="ECO:0007669"/>
    <property type="project" value="TreeGrafter"/>
</dbReference>
<evidence type="ECO:0000256" key="4">
    <source>
        <dbReference type="ARBA" id="ARBA00023306"/>
    </source>
</evidence>
<dbReference type="EMBL" id="BTSY01000004">
    <property type="protein sequence ID" value="GMT24159.1"/>
    <property type="molecule type" value="Genomic_DNA"/>
</dbReference>
<dbReference type="PROSITE" id="PS50297">
    <property type="entry name" value="ANK_REP_REGION"/>
    <property type="match status" value="1"/>
</dbReference>
<accession>A0AAV5W2L1</accession>
<dbReference type="PANTHER" id="PTHR12349:SF4">
    <property type="entry name" value="ANKYRIN REPEAT AND LEM DOMAIN-CONTAINING PROTEIN 2"/>
    <property type="match status" value="1"/>
</dbReference>
<dbReference type="Proteomes" id="UP001432322">
    <property type="component" value="Unassembled WGS sequence"/>
</dbReference>
<keyword evidence="9" id="KW-1185">Reference proteome</keyword>
<dbReference type="SMART" id="SM00248">
    <property type="entry name" value="ANK"/>
    <property type="match status" value="2"/>
</dbReference>
<dbReference type="InterPro" id="IPR056237">
    <property type="entry name" value="ANKLE2_3rd"/>
</dbReference>
<organism evidence="8 9">
    <name type="scientific">Pristionchus fissidentatus</name>
    <dbReference type="NCBI Taxonomy" id="1538716"/>
    <lineage>
        <taxon>Eukaryota</taxon>
        <taxon>Metazoa</taxon>
        <taxon>Ecdysozoa</taxon>
        <taxon>Nematoda</taxon>
        <taxon>Chromadorea</taxon>
        <taxon>Rhabditida</taxon>
        <taxon>Rhabditina</taxon>
        <taxon>Diplogasteromorpha</taxon>
        <taxon>Diplogasteroidea</taxon>
        <taxon>Neodiplogasteridae</taxon>
        <taxon>Pristionchus</taxon>
    </lineage>
</organism>